<feature type="domain" description="Haem-binding uptake Tiki superfamily ChaN" evidence="1">
    <location>
        <begin position="26"/>
        <end position="236"/>
    </location>
</feature>
<dbReference type="InterPro" id="IPR007314">
    <property type="entry name" value="Cofac_haem-bd_dom"/>
</dbReference>
<sequence length="288" mass="31972">MSHSVPHPRGTWCDPTTGQALDERRLMEGLSRQQVVLLGETHDVAEIHRWQANVVSVLHHLQPRLAVGLEMIPRRLQPALDDWIDGRLTTAAFLVAVDWDRVWGFPADLYLPIFHLCRQNRIPLLALNCERPLVSRVGREGWDAIPEAERDGLTPAAPATAAYRRHLFDLTGGGAGGRAQGPDDPAFDRFVRAQQTWDRAFACNIARALEGGRADLVVGIIGRGHCDYFGGTPHQLADLGITAVSVLAPNQDETLRIEPEQKLADAVFRLDQPDPPLPRRMRARLVAD</sequence>
<organism evidence="2 3">
    <name type="scientific">Phreatobacter oligotrophus</name>
    <dbReference type="NCBI Taxonomy" id="1122261"/>
    <lineage>
        <taxon>Bacteria</taxon>
        <taxon>Pseudomonadati</taxon>
        <taxon>Pseudomonadota</taxon>
        <taxon>Alphaproteobacteria</taxon>
        <taxon>Hyphomicrobiales</taxon>
        <taxon>Phreatobacteraceae</taxon>
        <taxon>Phreatobacter</taxon>
    </lineage>
</organism>
<dbReference type="SUPFAM" id="SSF159501">
    <property type="entry name" value="EreA/ChaN-like"/>
    <property type="match status" value="1"/>
</dbReference>
<evidence type="ECO:0000259" key="1">
    <source>
        <dbReference type="Pfam" id="PF04187"/>
    </source>
</evidence>
<dbReference type="RefSeq" id="WP_245901880.1">
    <property type="nucleotide sequence ID" value="NZ_PZZL01000002.1"/>
</dbReference>
<evidence type="ECO:0000313" key="2">
    <source>
        <dbReference type="EMBL" id="PTM60926.1"/>
    </source>
</evidence>
<comment type="caution">
    <text evidence="2">The sequence shown here is derived from an EMBL/GenBank/DDBJ whole genome shotgun (WGS) entry which is preliminary data.</text>
</comment>
<dbReference type="EMBL" id="PZZL01000002">
    <property type="protein sequence ID" value="PTM60926.1"/>
    <property type="molecule type" value="Genomic_DNA"/>
</dbReference>
<reference evidence="2 3" key="1">
    <citation type="submission" date="2018-04" db="EMBL/GenBank/DDBJ databases">
        <title>Genomic Encyclopedia of Archaeal and Bacterial Type Strains, Phase II (KMG-II): from individual species to whole genera.</title>
        <authorList>
            <person name="Goeker M."/>
        </authorList>
    </citation>
    <scope>NUCLEOTIDE SEQUENCE [LARGE SCALE GENOMIC DNA]</scope>
    <source>
        <strain evidence="2 3">DSM 25521</strain>
    </source>
</reference>
<gene>
    <name evidence="2" type="ORF">C8P69_102311</name>
</gene>
<dbReference type="AlphaFoldDB" id="A0A2T4ZGA8"/>
<dbReference type="Pfam" id="PF04187">
    <property type="entry name" value="Cofac_haem_bdg"/>
    <property type="match status" value="1"/>
</dbReference>
<accession>A0A2T4ZGA8</accession>
<proteinExistence type="predicted"/>
<protein>
    <submittedName>
        <fullName evidence="2">Putative iron-regulated protein</fullName>
    </submittedName>
</protein>
<dbReference type="CDD" id="cd14727">
    <property type="entry name" value="ChanN-like"/>
    <property type="match status" value="1"/>
</dbReference>
<dbReference type="Gene3D" id="3.40.50.11550">
    <property type="match status" value="1"/>
</dbReference>
<evidence type="ECO:0000313" key="3">
    <source>
        <dbReference type="Proteomes" id="UP000241808"/>
    </source>
</evidence>
<name>A0A2T4ZGA8_9HYPH</name>
<keyword evidence="3" id="KW-1185">Reference proteome</keyword>
<dbReference type="Proteomes" id="UP000241808">
    <property type="component" value="Unassembled WGS sequence"/>
</dbReference>